<keyword evidence="1" id="KW-0812">Transmembrane</keyword>
<evidence type="ECO:0000313" key="4">
    <source>
        <dbReference type="Proteomes" id="UP000823614"/>
    </source>
</evidence>
<dbReference type="CDD" id="cd04187">
    <property type="entry name" value="DPM1_like_bac"/>
    <property type="match status" value="1"/>
</dbReference>
<evidence type="ECO:0000313" key="3">
    <source>
        <dbReference type="EMBL" id="MBO8441412.1"/>
    </source>
</evidence>
<evidence type="ECO:0000259" key="2">
    <source>
        <dbReference type="Pfam" id="PF00535"/>
    </source>
</evidence>
<accession>A0A9D9E6E8</accession>
<evidence type="ECO:0000256" key="1">
    <source>
        <dbReference type="SAM" id="Phobius"/>
    </source>
</evidence>
<dbReference type="AlphaFoldDB" id="A0A9D9E6E8"/>
<sequence length="312" mass="35797">MNKLSVIVPCFNEEDSINLFYDTIEKVFVSIQKEWEFVPEYWFIDDGSSDKTLDQLRKLKKLDPEHVHYVSFSRNFGKEAALYAGLQYSTGDLVTVMDVDLQDPPELLPEMIKGIKNEGYDIVGCRREDRKGEPVIRSFFSNLFYKLINAISHTQFISGVRDYRLMTRQVVNAILSVTENNRFSKGIFSWVGFKTKYLTYKNRDRARGKTSWSFWQLFNYSIEGIINFSEVPLSVATFIGILSCIIAVLGLCFIVVRTLIHGNPVAGWPSLVCIMLLIGGVQLFCLGIVGKYVGKIYLESKNRPIYIIKEQK</sequence>
<name>A0A9D9E6E8_9LACO</name>
<dbReference type="Pfam" id="PF00535">
    <property type="entry name" value="Glycos_transf_2"/>
    <property type="match status" value="1"/>
</dbReference>
<keyword evidence="1" id="KW-0472">Membrane</keyword>
<feature type="domain" description="Glycosyltransferase 2-like" evidence="2">
    <location>
        <begin position="5"/>
        <end position="172"/>
    </location>
</feature>
<comment type="caution">
    <text evidence="3">The sequence shown here is derived from an EMBL/GenBank/DDBJ whole genome shotgun (WGS) entry which is preliminary data.</text>
</comment>
<dbReference type="EMBL" id="JADIMP010000051">
    <property type="protein sequence ID" value="MBO8441412.1"/>
    <property type="molecule type" value="Genomic_DNA"/>
</dbReference>
<reference evidence="3" key="1">
    <citation type="submission" date="2020-10" db="EMBL/GenBank/DDBJ databases">
        <authorList>
            <person name="Gilroy R."/>
        </authorList>
    </citation>
    <scope>NUCLEOTIDE SEQUENCE</scope>
    <source>
        <strain evidence="3">C6-149</strain>
    </source>
</reference>
<organism evidence="3 4">
    <name type="scientific">Candidatus Gallilactobacillus intestinavium</name>
    <dbReference type="NCBI Taxonomy" id="2840838"/>
    <lineage>
        <taxon>Bacteria</taxon>
        <taxon>Bacillati</taxon>
        <taxon>Bacillota</taxon>
        <taxon>Bacilli</taxon>
        <taxon>Lactobacillales</taxon>
        <taxon>Lactobacillaceae</taxon>
        <taxon>Lactobacillaceae incertae sedis</taxon>
        <taxon>Candidatus Gallilactobacillus</taxon>
    </lineage>
</organism>
<keyword evidence="1" id="KW-1133">Transmembrane helix</keyword>
<dbReference type="InterPro" id="IPR001173">
    <property type="entry name" value="Glyco_trans_2-like"/>
</dbReference>
<dbReference type="GO" id="GO:0005886">
    <property type="term" value="C:plasma membrane"/>
    <property type="evidence" value="ECO:0007669"/>
    <property type="project" value="TreeGrafter"/>
</dbReference>
<dbReference type="InterPro" id="IPR029044">
    <property type="entry name" value="Nucleotide-diphossugar_trans"/>
</dbReference>
<dbReference type="Proteomes" id="UP000823614">
    <property type="component" value="Unassembled WGS sequence"/>
</dbReference>
<dbReference type="PANTHER" id="PTHR48090:SF8">
    <property type="entry name" value="GLYCOSYLTRANSFERASE CSBB-RELATED"/>
    <property type="match status" value="1"/>
</dbReference>
<feature type="transmembrane region" description="Helical" evidence="1">
    <location>
        <begin position="235"/>
        <end position="256"/>
    </location>
</feature>
<dbReference type="PANTHER" id="PTHR48090">
    <property type="entry name" value="UNDECAPRENYL-PHOSPHATE 4-DEOXY-4-FORMAMIDO-L-ARABINOSE TRANSFERASE-RELATED"/>
    <property type="match status" value="1"/>
</dbReference>
<dbReference type="SUPFAM" id="SSF53448">
    <property type="entry name" value="Nucleotide-diphospho-sugar transferases"/>
    <property type="match status" value="1"/>
</dbReference>
<protein>
    <submittedName>
        <fullName evidence="3">Glycosyltransferase family 2 protein</fullName>
    </submittedName>
</protein>
<dbReference type="InterPro" id="IPR050256">
    <property type="entry name" value="Glycosyltransferase_2"/>
</dbReference>
<reference evidence="3" key="2">
    <citation type="journal article" date="2021" name="PeerJ">
        <title>Extensive microbial diversity within the chicken gut microbiome revealed by metagenomics and culture.</title>
        <authorList>
            <person name="Gilroy R."/>
            <person name="Ravi A."/>
            <person name="Getino M."/>
            <person name="Pursley I."/>
            <person name="Horton D.L."/>
            <person name="Alikhan N.F."/>
            <person name="Baker D."/>
            <person name="Gharbi K."/>
            <person name="Hall N."/>
            <person name="Watson M."/>
            <person name="Adriaenssens E.M."/>
            <person name="Foster-Nyarko E."/>
            <person name="Jarju S."/>
            <person name="Secka A."/>
            <person name="Antonio M."/>
            <person name="Oren A."/>
            <person name="Chaudhuri R.R."/>
            <person name="La Ragione R."/>
            <person name="Hildebrand F."/>
            <person name="Pallen M.J."/>
        </authorList>
    </citation>
    <scope>NUCLEOTIDE SEQUENCE</scope>
    <source>
        <strain evidence="3">C6-149</strain>
    </source>
</reference>
<gene>
    <name evidence="3" type="ORF">IAA89_03075</name>
</gene>
<dbReference type="Gene3D" id="3.90.550.10">
    <property type="entry name" value="Spore Coat Polysaccharide Biosynthesis Protein SpsA, Chain A"/>
    <property type="match status" value="1"/>
</dbReference>
<feature type="transmembrane region" description="Helical" evidence="1">
    <location>
        <begin position="268"/>
        <end position="293"/>
    </location>
</feature>
<proteinExistence type="predicted"/>